<dbReference type="SUPFAM" id="SSF51197">
    <property type="entry name" value="Clavaminate synthase-like"/>
    <property type="match status" value="1"/>
</dbReference>
<dbReference type="Pfam" id="PF08007">
    <property type="entry name" value="JmjC_2"/>
    <property type="match status" value="1"/>
</dbReference>
<dbReference type="Gene3D" id="3.40.366.30">
    <property type="entry name" value="50S ribosomal protein L16 arginine hydroxylase, Chain A, Domain 2"/>
    <property type="match status" value="1"/>
</dbReference>
<gene>
    <name evidence="7" type="ORF">PZA18_16500</name>
</gene>
<evidence type="ECO:0000256" key="3">
    <source>
        <dbReference type="ARBA" id="ARBA00022964"/>
    </source>
</evidence>
<keyword evidence="5" id="KW-0408">Iron</keyword>
<dbReference type="Proteomes" id="UP001172778">
    <property type="component" value="Unassembled WGS sequence"/>
</dbReference>
<organism evidence="7 8">
    <name type="scientific">Parachitinimonas caeni</name>
    <dbReference type="NCBI Taxonomy" id="3031301"/>
    <lineage>
        <taxon>Bacteria</taxon>
        <taxon>Pseudomonadati</taxon>
        <taxon>Pseudomonadota</taxon>
        <taxon>Betaproteobacteria</taxon>
        <taxon>Neisseriales</taxon>
        <taxon>Chitinibacteraceae</taxon>
        <taxon>Parachitinimonas</taxon>
    </lineage>
</organism>
<dbReference type="Pfam" id="PF20514">
    <property type="entry name" value="WHD_ROXA"/>
    <property type="match status" value="1"/>
</dbReference>
<dbReference type="EMBL" id="JARRAF010000022">
    <property type="protein sequence ID" value="MDK2125656.1"/>
    <property type="molecule type" value="Genomic_DNA"/>
</dbReference>
<evidence type="ECO:0000256" key="4">
    <source>
        <dbReference type="ARBA" id="ARBA00023002"/>
    </source>
</evidence>
<keyword evidence="4" id="KW-0560">Oxidoreductase</keyword>
<dbReference type="InterPro" id="IPR003347">
    <property type="entry name" value="JmjC_dom"/>
</dbReference>
<evidence type="ECO:0000313" key="7">
    <source>
        <dbReference type="EMBL" id="MDK2125656.1"/>
    </source>
</evidence>
<dbReference type="InterPro" id="IPR046799">
    <property type="entry name" value="ROXA-like_wH"/>
</dbReference>
<comment type="caution">
    <text evidence="7">The sequence shown here is derived from an EMBL/GenBank/DDBJ whole genome shotgun (WGS) entry which is preliminary data.</text>
</comment>
<accession>A0ABT7E013</accession>
<feature type="domain" description="JmjC" evidence="6">
    <location>
        <begin position="97"/>
        <end position="223"/>
    </location>
</feature>
<proteinExistence type="predicted"/>
<dbReference type="PANTHER" id="PTHR13096">
    <property type="entry name" value="MINA53 MYC INDUCED NUCLEAR ANTIGEN"/>
    <property type="match status" value="1"/>
</dbReference>
<name>A0ABT7E013_9NEIS</name>
<evidence type="ECO:0000313" key="8">
    <source>
        <dbReference type="Proteomes" id="UP001172778"/>
    </source>
</evidence>
<dbReference type="Gene3D" id="2.60.120.650">
    <property type="entry name" value="Cupin"/>
    <property type="match status" value="1"/>
</dbReference>
<sequence>MTICTLLGGISAEQFLAEYWQKKPLLIRQAVKEIRQPLDLEQLCRLACRDDVESRLVEFNHGRWKLEHGPFRPARFKRLGESDWTILVQNVNHHLPHIAELLYQLDFMPLVRLDDLMVSYAPPGGTVGPHFDSYDVFLLQVGGKKRWQISSQTNIELVEDAPLKILKRFEPEQEWILEEGDMLYLPPRFAHHGVALEPGMTYSIGFRAPTAQEMAVGFLDYLRDKIQLEGMYADPDLVATADPAAIEDTFVGRIETMLQGIRWERRDVEEFIGRYFTEPKQHVFFEAPDDLMDEADFEQAITEHGVVLDLKSQILHRQGKFYINGEPLEADVSCHTELRQLASQRRLPAGEFDPALVESLFCCYEYGYLRPDSDD</sequence>
<dbReference type="PROSITE" id="PS51184">
    <property type="entry name" value="JMJC"/>
    <property type="match status" value="1"/>
</dbReference>
<dbReference type="SMART" id="SM00558">
    <property type="entry name" value="JmjC"/>
    <property type="match status" value="1"/>
</dbReference>
<keyword evidence="8" id="KW-1185">Reference proteome</keyword>
<comment type="cofactor">
    <cofactor evidence="1">
        <name>Fe(2+)</name>
        <dbReference type="ChEBI" id="CHEBI:29033"/>
    </cofactor>
</comment>
<evidence type="ECO:0000256" key="2">
    <source>
        <dbReference type="ARBA" id="ARBA00022723"/>
    </source>
</evidence>
<keyword evidence="2" id="KW-0479">Metal-binding</keyword>
<evidence type="ECO:0000259" key="6">
    <source>
        <dbReference type="PROSITE" id="PS51184"/>
    </source>
</evidence>
<reference evidence="7" key="1">
    <citation type="submission" date="2023-03" db="EMBL/GenBank/DDBJ databases">
        <title>Chitinimonas shenzhenensis gen. nov., sp. nov., a novel member of family Burkholderiaceae isolated from activated sludge collected in Shen Zhen, China.</title>
        <authorList>
            <person name="Wang X."/>
        </authorList>
    </citation>
    <scope>NUCLEOTIDE SEQUENCE</scope>
    <source>
        <strain evidence="7">DQS-5</strain>
    </source>
</reference>
<protein>
    <submittedName>
        <fullName evidence="7">Cupin domain-containing protein</fullName>
    </submittedName>
</protein>
<dbReference type="InterPro" id="IPR039994">
    <property type="entry name" value="NO66-like"/>
</dbReference>
<evidence type="ECO:0000256" key="5">
    <source>
        <dbReference type="ARBA" id="ARBA00023004"/>
    </source>
</evidence>
<keyword evidence="3" id="KW-0223">Dioxygenase</keyword>
<dbReference type="PANTHER" id="PTHR13096:SF8">
    <property type="entry name" value="RIBOSOMAL OXYGENASE 1"/>
    <property type="match status" value="1"/>
</dbReference>
<evidence type="ECO:0000256" key="1">
    <source>
        <dbReference type="ARBA" id="ARBA00001954"/>
    </source>
</evidence>
<dbReference type="RefSeq" id="WP_284101967.1">
    <property type="nucleotide sequence ID" value="NZ_JARRAF010000022.1"/>
</dbReference>